<name>D2R3E1_PIRSD</name>
<organism evidence="2 3">
    <name type="scientific">Pirellula staleyi (strain ATCC 27377 / DSM 6068 / ICPB 4128)</name>
    <name type="common">Pirella staleyi</name>
    <dbReference type="NCBI Taxonomy" id="530564"/>
    <lineage>
        <taxon>Bacteria</taxon>
        <taxon>Pseudomonadati</taxon>
        <taxon>Planctomycetota</taxon>
        <taxon>Planctomycetia</taxon>
        <taxon>Pirellulales</taxon>
        <taxon>Pirellulaceae</taxon>
        <taxon>Pirellula</taxon>
    </lineage>
</organism>
<feature type="transmembrane region" description="Helical" evidence="1">
    <location>
        <begin position="64"/>
        <end position="84"/>
    </location>
</feature>
<dbReference type="Proteomes" id="UP000001887">
    <property type="component" value="Chromosome"/>
</dbReference>
<evidence type="ECO:0000256" key="1">
    <source>
        <dbReference type="SAM" id="Phobius"/>
    </source>
</evidence>
<sequence>MSDSIRLVLFPMMIAVGWIASRYERELARQLGQAIALATLAVQATVLGSGIFRSEATPDFHRWSGQGMLILVWVGVPLAIGVVAQRGIRTRPVPTVMQIACLLLLLGFTFSANLTGYLGPSSAAMRSEYLEETKNRFVVLHQIFLPTIIVVLLISWWASLRETPPEALAKIRPPI</sequence>
<feature type="transmembrane region" description="Helical" evidence="1">
    <location>
        <begin position="35"/>
        <end position="52"/>
    </location>
</feature>
<dbReference type="HOGENOM" id="CLU_1531165_0_0_0"/>
<keyword evidence="3" id="KW-1185">Reference proteome</keyword>
<evidence type="ECO:0000313" key="2">
    <source>
        <dbReference type="EMBL" id="ADB15172.1"/>
    </source>
</evidence>
<keyword evidence="1" id="KW-1133">Transmembrane helix</keyword>
<protein>
    <submittedName>
        <fullName evidence="2">Uncharacterized protein</fullName>
    </submittedName>
</protein>
<dbReference type="KEGG" id="psl:Psta_0484"/>
<evidence type="ECO:0000313" key="3">
    <source>
        <dbReference type="Proteomes" id="UP000001887"/>
    </source>
</evidence>
<feature type="transmembrane region" description="Helical" evidence="1">
    <location>
        <begin position="6"/>
        <end position="23"/>
    </location>
</feature>
<keyword evidence="1" id="KW-0472">Membrane</keyword>
<feature type="transmembrane region" description="Helical" evidence="1">
    <location>
        <begin position="96"/>
        <end position="119"/>
    </location>
</feature>
<proteinExistence type="predicted"/>
<dbReference type="EMBL" id="CP001848">
    <property type="protein sequence ID" value="ADB15172.1"/>
    <property type="molecule type" value="Genomic_DNA"/>
</dbReference>
<feature type="transmembrane region" description="Helical" evidence="1">
    <location>
        <begin position="139"/>
        <end position="160"/>
    </location>
</feature>
<keyword evidence="1" id="KW-0812">Transmembrane</keyword>
<gene>
    <name evidence="2" type="ordered locus">Psta_0484</name>
</gene>
<dbReference type="AlphaFoldDB" id="D2R3E1"/>
<dbReference type="STRING" id="530564.Psta_0484"/>
<accession>D2R3E1</accession>
<reference evidence="2 3" key="1">
    <citation type="journal article" date="2009" name="Stand. Genomic Sci.">
        <title>Complete genome sequence of Pirellula staleyi type strain (ATCC 27377).</title>
        <authorList>
            <person name="Clum A."/>
            <person name="Tindall B.J."/>
            <person name="Sikorski J."/>
            <person name="Ivanova N."/>
            <person name="Mavrommatis K."/>
            <person name="Lucas S."/>
            <person name="Glavina del Rio T."/>
            <person name="Nolan M."/>
            <person name="Chen F."/>
            <person name="Tice H."/>
            <person name="Pitluck S."/>
            <person name="Cheng J.F."/>
            <person name="Chertkov O."/>
            <person name="Brettin T."/>
            <person name="Han C."/>
            <person name="Detter J.C."/>
            <person name="Kuske C."/>
            <person name="Bruce D."/>
            <person name="Goodwin L."/>
            <person name="Ovchinikova G."/>
            <person name="Pati A."/>
            <person name="Mikhailova N."/>
            <person name="Chen A."/>
            <person name="Palaniappan K."/>
            <person name="Land M."/>
            <person name="Hauser L."/>
            <person name="Chang Y.J."/>
            <person name="Jeffries C.D."/>
            <person name="Chain P."/>
            <person name="Rohde M."/>
            <person name="Goker M."/>
            <person name="Bristow J."/>
            <person name="Eisen J.A."/>
            <person name="Markowitz V."/>
            <person name="Hugenholtz P."/>
            <person name="Kyrpides N.C."/>
            <person name="Klenk H.P."/>
            <person name="Lapidus A."/>
        </authorList>
    </citation>
    <scope>NUCLEOTIDE SEQUENCE [LARGE SCALE GENOMIC DNA]</scope>
    <source>
        <strain evidence="3">ATCC 27377 / DSM 6068 / ICPB 4128</strain>
    </source>
</reference>